<name>A0A1G6H1A7_9GAMM</name>
<keyword evidence="10" id="KW-1185">Reference proteome</keyword>
<dbReference type="GO" id="GO:0017038">
    <property type="term" value="P:protein import"/>
    <property type="evidence" value="ECO:0007669"/>
    <property type="project" value="TreeGrafter"/>
</dbReference>
<keyword evidence="5 7" id="KW-0472">Membrane</keyword>
<evidence type="ECO:0000313" key="10">
    <source>
        <dbReference type="Proteomes" id="UP000242317"/>
    </source>
</evidence>
<gene>
    <name evidence="9" type="ORF">SAMN05421749_101642</name>
</gene>
<dbReference type="PANTHER" id="PTHR30625">
    <property type="entry name" value="PROTEIN TOLQ"/>
    <property type="match status" value="1"/>
</dbReference>
<dbReference type="EMBL" id="FMYK01000001">
    <property type="protein sequence ID" value="SDB87928.1"/>
    <property type="molecule type" value="Genomic_DNA"/>
</dbReference>
<evidence type="ECO:0000256" key="3">
    <source>
        <dbReference type="ARBA" id="ARBA00022692"/>
    </source>
</evidence>
<comment type="subcellular location">
    <subcellularLocation>
        <location evidence="1">Cell membrane</location>
        <topology evidence="1">Multi-pass membrane protein</topology>
    </subcellularLocation>
    <subcellularLocation>
        <location evidence="6">Membrane</location>
        <topology evidence="6">Multi-pass membrane protein</topology>
    </subcellularLocation>
</comment>
<dbReference type="AlphaFoldDB" id="A0A1G6H1A7"/>
<evidence type="ECO:0000256" key="7">
    <source>
        <dbReference type="SAM" id="Phobius"/>
    </source>
</evidence>
<dbReference type="Proteomes" id="UP000242317">
    <property type="component" value="Unassembled WGS sequence"/>
</dbReference>
<accession>A0A1G6H1A7</accession>
<dbReference type="InterPro" id="IPR050790">
    <property type="entry name" value="ExbB/TolQ_transport"/>
</dbReference>
<keyword evidence="6" id="KW-0813">Transport</keyword>
<proteinExistence type="inferred from homology"/>
<keyword evidence="4 7" id="KW-1133">Transmembrane helix</keyword>
<dbReference type="OrthoDB" id="4045at2"/>
<feature type="domain" description="MotA/TolQ/ExbB proton channel" evidence="8">
    <location>
        <begin position="69"/>
        <end position="186"/>
    </location>
</feature>
<comment type="similarity">
    <text evidence="6">Belongs to the exbB/tolQ family.</text>
</comment>
<dbReference type="GO" id="GO:0005886">
    <property type="term" value="C:plasma membrane"/>
    <property type="evidence" value="ECO:0007669"/>
    <property type="project" value="UniProtKB-SubCell"/>
</dbReference>
<evidence type="ECO:0000256" key="6">
    <source>
        <dbReference type="RuleBase" id="RU004057"/>
    </source>
</evidence>
<dbReference type="PANTHER" id="PTHR30625:SF11">
    <property type="entry name" value="MOTA_TOLQ_EXBB PROTON CHANNEL DOMAIN-CONTAINING PROTEIN"/>
    <property type="match status" value="1"/>
</dbReference>
<reference evidence="10" key="1">
    <citation type="submission" date="2016-09" db="EMBL/GenBank/DDBJ databases">
        <authorList>
            <person name="Varghese N."/>
            <person name="Submissions S."/>
        </authorList>
    </citation>
    <scope>NUCLEOTIDE SEQUENCE [LARGE SCALE GENOMIC DNA]</scope>
    <source>
        <strain evidence="10">ANC 3699</strain>
    </source>
</reference>
<keyword evidence="2" id="KW-1003">Cell membrane</keyword>
<dbReference type="RefSeq" id="WP_092615793.1">
    <property type="nucleotide sequence ID" value="NZ_FMYK01000001.1"/>
</dbReference>
<protein>
    <submittedName>
        <fullName evidence="9">Biopolymer transport protein ExbB</fullName>
    </submittedName>
</protein>
<evidence type="ECO:0000256" key="5">
    <source>
        <dbReference type="ARBA" id="ARBA00023136"/>
    </source>
</evidence>
<evidence type="ECO:0000256" key="4">
    <source>
        <dbReference type="ARBA" id="ARBA00022989"/>
    </source>
</evidence>
<dbReference type="InterPro" id="IPR002898">
    <property type="entry name" value="MotA_ExbB_proton_chnl"/>
</dbReference>
<dbReference type="Pfam" id="PF01618">
    <property type="entry name" value="MotA_ExbB"/>
    <property type="match status" value="1"/>
</dbReference>
<evidence type="ECO:0000256" key="2">
    <source>
        <dbReference type="ARBA" id="ARBA00022475"/>
    </source>
</evidence>
<feature type="transmembrane region" description="Helical" evidence="7">
    <location>
        <begin position="12"/>
        <end position="31"/>
    </location>
</feature>
<feature type="transmembrane region" description="Helical" evidence="7">
    <location>
        <begin position="108"/>
        <end position="133"/>
    </location>
</feature>
<evidence type="ECO:0000256" key="1">
    <source>
        <dbReference type="ARBA" id="ARBA00004651"/>
    </source>
</evidence>
<feature type="transmembrane region" description="Helical" evidence="7">
    <location>
        <begin position="153"/>
        <end position="171"/>
    </location>
</feature>
<sequence>MWEFIKAGGWLMLPLILCSIVALAICIERFLRLKKSQILPKNLSNEILAQAQSGRLNIESQNTLFSSSLGKILQKGYQYKDKGADFAQKQMQTEASVQIASLEKNINFLGTIGSIAPLLGLLGTVLGIIQAFLAVNTGGVADPALLAQGVSKALITTAAGMIIAIPALMAYRYFQRVIVEYVVELEQQATLFHAALFYDVEQVGGHVATSSSVTDPVLINAQVADEV</sequence>
<keyword evidence="3 7" id="KW-0812">Transmembrane</keyword>
<evidence type="ECO:0000313" key="9">
    <source>
        <dbReference type="EMBL" id="SDB87928.1"/>
    </source>
</evidence>
<keyword evidence="6" id="KW-0653">Protein transport</keyword>
<evidence type="ECO:0000259" key="8">
    <source>
        <dbReference type="Pfam" id="PF01618"/>
    </source>
</evidence>
<organism evidence="9 10">
    <name type="scientific">Acinetobacter marinus</name>
    <dbReference type="NCBI Taxonomy" id="281375"/>
    <lineage>
        <taxon>Bacteria</taxon>
        <taxon>Pseudomonadati</taxon>
        <taxon>Pseudomonadota</taxon>
        <taxon>Gammaproteobacteria</taxon>
        <taxon>Moraxellales</taxon>
        <taxon>Moraxellaceae</taxon>
        <taxon>Acinetobacter</taxon>
    </lineage>
</organism>